<dbReference type="InterPro" id="IPR036259">
    <property type="entry name" value="MFS_trans_sf"/>
</dbReference>
<protein>
    <submittedName>
        <fullName evidence="8">Major facilitator superfamily protein permease</fullName>
    </submittedName>
</protein>
<evidence type="ECO:0000256" key="3">
    <source>
        <dbReference type="ARBA" id="ARBA00022692"/>
    </source>
</evidence>
<evidence type="ECO:0000256" key="1">
    <source>
        <dbReference type="ARBA" id="ARBA00004141"/>
    </source>
</evidence>
<dbReference type="OrthoDB" id="10021397at2759"/>
<dbReference type="GO" id="GO:0022857">
    <property type="term" value="F:transmembrane transporter activity"/>
    <property type="evidence" value="ECO:0007669"/>
    <property type="project" value="InterPro"/>
</dbReference>
<dbReference type="Gene3D" id="1.20.1720.10">
    <property type="entry name" value="Multidrug resistance protein D"/>
    <property type="match status" value="1"/>
</dbReference>
<dbReference type="EMBL" id="MCOG01000508">
    <property type="protein sequence ID" value="ORY01259.1"/>
    <property type="molecule type" value="Genomic_DNA"/>
</dbReference>
<feature type="domain" description="Major facilitator superfamily (MFS) profile" evidence="7">
    <location>
        <begin position="1"/>
        <end position="413"/>
    </location>
</feature>
<dbReference type="InterPro" id="IPR011701">
    <property type="entry name" value="MFS"/>
</dbReference>
<feature type="transmembrane region" description="Helical" evidence="6">
    <location>
        <begin position="391"/>
        <end position="412"/>
    </location>
</feature>
<dbReference type="InterPro" id="IPR020846">
    <property type="entry name" value="MFS_dom"/>
</dbReference>
<evidence type="ECO:0000256" key="2">
    <source>
        <dbReference type="ARBA" id="ARBA00022448"/>
    </source>
</evidence>
<dbReference type="Gene3D" id="1.20.1250.20">
    <property type="entry name" value="MFS general substrate transporter like domains"/>
    <property type="match status" value="1"/>
</dbReference>
<dbReference type="SUPFAM" id="SSF103473">
    <property type="entry name" value="MFS general substrate transporter"/>
    <property type="match status" value="1"/>
</dbReference>
<feature type="transmembrane region" description="Helical" evidence="6">
    <location>
        <begin position="283"/>
        <end position="303"/>
    </location>
</feature>
<comment type="caution">
    <text evidence="8">The sequence shown here is derived from an EMBL/GenBank/DDBJ whole genome shotgun (WGS) entry which is preliminary data.</text>
</comment>
<feature type="non-terminal residue" evidence="8">
    <location>
        <position position="413"/>
    </location>
</feature>
<feature type="transmembrane region" description="Helical" evidence="6">
    <location>
        <begin position="360"/>
        <end position="379"/>
    </location>
</feature>
<evidence type="ECO:0000256" key="4">
    <source>
        <dbReference type="ARBA" id="ARBA00022989"/>
    </source>
</evidence>
<feature type="transmembrane region" description="Helical" evidence="6">
    <location>
        <begin position="62"/>
        <end position="86"/>
    </location>
</feature>
<dbReference type="Proteomes" id="UP000193920">
    <property type="component" value="Unassembled WGS sequence"/>
</dbReference>
<feature type="transmembrane region" description="Helical" evidence="6">
    <location>
        <begin position="182"/>
        <end position="204"/>
    </location>
</feature>
<feature type="transmembrane region" description="Helical" evidence="6">
    <location>
        <begin position="210"/>
        <end position="230"/>
    </location>
</feature>
<reference evidence="8 9" key="1">
    <citation type="submission" date="2016-08" db="EMBL/GenBank/DDBJ databases">
        <title>A Parts List for Fungal Cellulosomes Revealed by Comparative Genomics.</title>
        <authorList>
            <consortium name="DOE Joint Genome Institute"/>
            <person name="Haitjema C.H."/>
            <person name="Gilmore S.P."/>
            <person name="Henske J.K."/>
            <person name="Solomon K.V."/>
            <person name="De Groot R."/>
            <person name="Kuo A."/>
            <person name="Mondo S.J."/>
            <person name="Salamov A.A."/>
            <person name="Labutti K."/>
            <person name="Zhao Z."/>
            <person name="Chiniquy J."/>
            <person name="Barry K."/>
            <person name="Brewer H.M."/>
            <person name="Purvine S.O."/>
            <person name="Wright A.T."/>
            <person name="Boxma B."/>
            <person name="Van Alen T."/>
            <person name="Hackstein J.H."/>
            <person name="Baker S.E."/>
            <person name="Grigoriev I.V."/>
            <person name="O'Malley M.A."/>
        </authorList>
    </citation>
    <scope>NUCLEOTIDE SEQUENCE [LARGE SCALE GENOMIC DNA]</scope>
    <source>
        <strain evidence="8 9">G1</strain>
    </source>
</reference>
<gene>
    <name evidence="8" type="ORF">LY90DRAFT_337105</name>
</gene>
<name>A0A1Y1YTH4_9FUNG</name>
<evidence type="ECO:0000256" key="6">
    <source>
        <dbReference type="SAM" id="Phobius"/>
    </source>
</evidence>
<accession>A0A1Y1YTH4</accession>
<dbReference type="AlphaFoldDB" id="A0A1Y1YTH4"/>
<proteinExistence type="predicted"/>
<evidence type="ECO:0000259" key="7">
    <source>
        <dbReference type="PROSITE" id="PS50850"/>
    </source>
</evidence>
<feature type="transmembrane region" description="Helical" evidence="6">
    <location>
        <begin position="34"/>
        <end position="55"/>
    </location>
</feature>
<keyword evidence="9" id="KW-1185">Reference proteome</keyword>
<evidence type="ECO:0000313" key="8">
    <source>
        <dbReference type="EMBL" id="ORY01259.1"/>
    </source>
</evidence>
<dbReference type="GO" id="GO:0016020">
    <property type="term" value="C:membrane"/>
    <property type="evidence" value="ECO:0007669"/>
    <property type="project" value="UniProtKB-SubCell"/>
</dbReference>
<dbReference type="PANTHER" id="PTHR42718">
    <property type="entry name" value="MAJOR FACILITATOR SUPERFAMILY MULTIDRUG TRANSPORTER MFSC"/>
    <property type="match status" value="1"/>
</dbReference>
<dbReference type="PANTHER" id="PTHR42718:SF9">
    <property type="entry name" value="MAJOR FACILITATOR SUPERFAMILY MULTIDRUG TRANSPORTER MFSC"/>
    <property type="match status" value="1"/>
</dbReference>
<dbReference type="STRING" id="1754190.A0A1Y1YTH4"/>
<keyword evidence="2" id="KW-0813">Transport</keyword>
<feature type="non-terminal residue" evidence="8">
    <location>
        <position position="1"/>
    </location>
</feature>
<keyword evidence="5 6" id="KW-0472">Membrane</keyword>
<feature type="transmembrane region" description="Helical" evidence="6">
    <location>
        <begin position="250"/>
        <end position="271"/>
    </location>
</feature>
<sequence>ICISATAGGLMATSLTTALPPIMEDLNVDVNTAQWLTSGFALFLAIMTPFTSYLITRFRTRILYLLSLIFFIAGLAVCAVSKVFWVMMLGRIIQGCGVGLISSISQVIIINIYPPEKLGSAMGWYGFSFSVAPIVAPTLAGLLVDSIGWRMIFVLSIAIMMIALIHAYFVVDDVLKTIKRDFDTISLIISAFSFGGITLAIGNMGKYDFVSYQVLMILIIGLVSTVIFVIRQLHQSLPFLDVRIFRNLGFTVSTIAIFLLQLTLLGNAIIFPVYVQQIKGKSATYSGLSVLPGSLASALISPVSGKIFDKFASIWIASAINILRCIAIASFNMPVFTWGMGSIPNNRVSDATALSNSVRSVGGALGSALFVSILTKVATTIGKDKPHPEMFGFNIVYLVMSILAFIIFAIGIF</sequence>
<feature type="transmembrane region" description="Helical" evidence="6">
    <location>
        <begin position="124"/>
        <end position="143"/>
    </location>
</feature>
<keyword evidence="4 6" id="KW-1133">Transmembrane helix</keyword>
<evidence type="ECO:0000313" key="9">
    <source>
        <dbReference type="Proteomes" id="UP000193920"/>
    </source>
</evidence>
<organism evidence="8 9">
    <name type="scientific">Neocallimastix californiae</name>
    <dbReference type="NCBI Taxonomy" id="1754190"/>
    <lineage>
        <taxon>Eukaryota</taxon>
        <taxon>Fungi</taxon>
        <taxon>Fungi incertae sedis</taxon>
        <taxon>Chytridiomycota</taxon>
        <taxon>Chytridiomycota incertae sedis</taxon>
        <taxon>Neocallimastigomycetes</taxon>
        <taxon>Neocallimastigales</taxon>
        <taxon>Neocallimastigaceae</taxon>
        <taxon>Neocallimastix</taxon>
    </lineage>
</organism>
<dbReference type="PRINTS" id="PR01036">
    <property type="entry name" value="TCRTETB"/>
</dbReference>
<keyword evidence="3 6" id="KW-0812">Transmembrane</keyword>
<feature type="transmembrane region" description="Helical" evidence="6">
    <location>
        <begin position="149"/>
        <end position="170"/>
    </location>
</feature>
<comment type="subcellular location">
    <subcellularLocation>
        <location evidence="1">Membrane</location>
        <topology evidence="1">Multi-pass membrane protein</topology>
    </subcellularLocation>
</comment>
<dbReference type="PROSITE" id="PS50850">
    <property type="entry name" value="MFS"/>
    <property type="match status" value="1"/>
</dbReference>
<feature type="transmembrane region" description="Helical" evidence="6">
    <location>
        <begin position="315"/>
        <end position="340"/>
    </location>
</feature>
<evidence type="ECO:0000256" key="5">
    <source>
        <dbReference type="ARBA" id="ARBA00023136"/>
    </source>
</evidence>
<dbReference type="Pfam" id="PF07690">
    <property type="entry name" value="MFS_1"/>
    <property type="match status" value="1"/>
</dbReference>